<evidence type="ECO:0000256" key="1">
    <source>
        <dbReference type="SAM" id="Phobius"/>
    </source>
</evidence>
<sequence length="220" mass="24974">MKKTFFHYALIGVLIYSIYIFFTNEYNAGIRTILAINIIGLAMLVISLIKSWSVTENKEESDSKQKELEKAYSSIVLLQNVAAVMAFVVIPIGFVLYREVYPMIILSSFLLMLLAGAYGLNTYQRLSKTAFPEKEVLNVTKISYNNEIVEQLDGTEKSILVKRMYKAIHGLAFGLVLIEFTLMFYSVITANYQIISMILIGLLLVVITFVYSYMFTLSSN</sequence>
<proteinExistence type="predicted"/>
<feature type="transmembrane region" description="Helical" evidence="1">
    <location>
        <begin position="100"/>
        <end position="120"/>
    </location>
</feature>
<feature type="transmembrane region" description="Helical" evidence="1">
    <location>
        <begin position="71"/>
        <end position="94"/>
    </location>
</feature>
<evidence type="ECO:0000313" key="2">
    <source>
        <dbReference type="EMBL" id="UUI03933.1"/>
    </source>
</evidence>
<reference evidence="2" key="1">
    <citation type="submission" date="2022-07" db="EMBL/GenBank/DDBJ databases">
        <title>FELIX.</title>
        <authorList>
            <person name="Wan K.H."/>
            <person name="Park S."/>
            <person name="Lawrence Q."/>
            <person name="Eichenberger J.P."/>
            <person name="Booth B.W."/>
            <person name="Piaggio A.J."/>
            <person name="Chandler J.C."/>
            <person name="Franklin A.B."/>
            <person name="Celniker S.E."/>
        </authorList>
    </citation>
    <scope>NUCLEOTIDE SEQUENCE</scope>
    <source>
        <strain evidence="2">QA-1986 374</strain>
    </source>
</reference>
<feature type="transmembrane region" description="Helical" evidence="1">
    <location>
        <begin position="28"/>
        <end position="50"/>
    </location>
</feature>
<dbReference type="Pfam" id="PF11368">
    <property type="entry name" value="DUF3169"/>
    <property type="match status" value="1"/>
</dbReference>
<feature type="transmembrane region" description="Helical" evidence="1">
    <location>
        <begin position="194"/>
        <end position="214"/>
    </location>
</feature>
<keyword evidence="1" id="KW-0812">Transmembrane</keyword>
<dbReference type="Proteomes" id="UP001059773">
    <property type="component" value="Chromosome"/>
</dbReference>
<accession>A0ABY5JUB0</accession>
<feature type="transmembrane region" description="Helical" evidence="1">
    <location>
        <begin position="167"/>
        <end position="188"/>
    </location>
</feature>
<protein>
    <submittedName>
        <fullName evidence="2">DUF3169 family protein</fullName>
    </submittedName>
</protein>
<dbReference type="RefSeq" id="WP_256708943.1">
    <property type="nucleotide sequence ID" value="NZ_CP101914.1"/>
</dbReference>
<dbReference type="InterPro" id="IPR021509">
    <property type="entry name" value="DUF3169"/>
</dbReference>
<feature type="transmembrane region" description="Helical" evidence="1">
    <location>
        <begin position="5"/>
        <end position="22"/>
    </location>
</feature>
<organism evidence="2 3">
    <name type="scientific">Oceanobacillus jeddahense</name>
    <dbReference type="NCBI Taxonomy" id="1462527"/>
    <lineage>
        <taxon>Bacteria</taxon>
        <taxon>Bacillati</taxon>
        <taxon>Bacillota</taxon>
        <taxon>Bacilli</taxon>
        <taxon>Bacillales</taxon>
        <taxon>Bacillaceae</taxon>
        <taxon>Oceanobacillus</taxon>
    </lineage>
</organism>
<gene>
    <name evidence="2" type="ORF">NP439_04355</name>
</gene>
<keyword evidence="3" id="KW-1185">Reference proteome</keyword>
<keyword evidence="1" id="KW-1133">Transmembrane helix</keyword>
<name>A0ABY5JUB0_9BACI</name>
<evidence type="ECO:0000313" key="3">
    <source>
        <dbReference type="Proteomes" id="UP001059773"/>
    </source>
</evidence>
<dbReference type="EMBL" id="CP101914">
    <property type="protein sequence ID" value="UUI03933.1"/>
    <property type="molecule type" value="Genomic_DNA"/>
</dbReference>
<keyword evidence="1" id="KW-0472">Membrane</keyword>